<dbReference type="RefSeq" id="XP_025431194.1">
    <property type="nucleotide sequence ID" value="XM_025579875.1"/>
</dbReference>
<reference evidence="2 3" key="1">
    <citation type="submission" date="2016-12" db="EMBL/GenBank/DDBJ databases">
        <title>The genomes of Aspergillus section Nigri reveals drivers in fungal speciation.</title>
        <authorList>
            <consortium name="DOE Joint Genome Institute"/>
            <person name="Vesth T.C."/>
            <person name="Nybo J."/>
            <person name="Theobald S."/>
            <person name="Brandl J."/>
            <person name="Frisvad J.C."/>
            <person name="Nielsen K.F."/>
            <person name="Lyhne E.K."/>
            <person name="Kogle M.E."/>
            <person name="Kuo A."/>
            <person name="Riley R."/>
            <person name="Clum A."/>
            <person name="Nolan M."/>
            <person name="Lipzen A."/>
            <person name="Salamov A."/>
            <person name="Henrissat B."/>
            <person name="Wiebenga A."/>
            <person name="De Vries R.P."/>
            <person name="Grigoriev I.V."/>
            <person name="Mortensen U.H."/>
            <person name="Andersen M.R."/>
            <person name="Baker S.E."/>
        </authorList>
    </citation>
    <scope>NUCLEOTIDE SEQUENCE [LARGE SCALE GENOMIC DNA]</scope>
    <source>
        <strain evidence="2 3">JOP 1030-1</strain>
    </source>
</reference>
<gene>
    <name evidence="2" type="ORF">BP01DRAFT_46098</name>
</gene>
<evidence type="ECO:0000313" key="2">
    <source>
        <dbReference type="EMBL" id="PYH45212.1"/>
    </source>
</evidence>
<keyword evidence="1" id="KW-1133">Transmembrane helix</keyword>
<evidence type="ECO:0000313" key="3">
    <source>
        <dbReference type="Proteomes" id="UP000248349"/>
    </source>
</evidence>
<accession>A0A319AED4</accession>
<keyword evidence="1" id="KW-0472">Membrane</keyword>
<evidence type="ECO:0000256" key="1">
    <source>
        <dbReference type="SAM" id="Phobius"/>
    </source>
</evidence>
<organism evidence="2 3">
    <name type="scientific">Aspergillus saccharolyticus JOP 1030-1</name>
    <dbReference type="NCBI Taxonomy" id="1450539"/>
    <lineage>
        <taxon>Eukaryota</taxon>
        <taxon>Fungi</taxon>
        <taxon>Dikarya</taxon>
        <taxon>Ascomycota</taxon>
        <taxon>Pezizomycotina</taxon>
        <taxon>Eurotiomycetes</taxon>
        <taxon>Eurotiomycetidae</taxon>
        <taxon>Eurotiales</taxon>
        <taxon>Aspergillaceae</taxon>
        <taxon>Aspergillus</taxon>
        <taxon>Aspergillus subgen. Circumdati</taxon>
    </lineage>
</organism>
<dbReference type="Proteomes" id="UP000248349">
    <property type="component" value="Unassembled WGS sequence"/>
</dbReference>
<dbReference type="AlphaFoldDB" id="A0A319AED4"/>
<keyword evidence="1" id="KW-0812">Transmembrane</keyword>
<dbReference type="EMBL" id="KZ821232">
    <property type="protein sequence ID" value="PYH45212.1"/>
    <property type="molecule type" value="Genomic_DNA"/>
</dbReference>
<name>A0A319AED4_9EURO</name>
<keyword evidence="3" id="KW-1185">Reference proteome</keyword>
<sequence>MNPLASSHCSSSFRASSSWHVFVSRYSCHQHHHSIHQCGFEKEHWMESWLFVIVVISLSHSDYCLLLFSFPMAK</sequence>
<feature type="transmembrane region" description="Helical" evidence="1">
    <location>
        <begin position="49"/>
        <end position="70"/>
    </location>
</feature>
<protein>
    <submittedName>
        <fullName evidence="2">Uncharacterized protein</fullName>
    </submittedName>
</protein>
<dbReference type="GeneID" id="37081104"/>
<proteinExistence type="predicted"/>